<organism evidence="3 4">
    <name type="scientific">Cannabis sativa</name>
    <name type="common">Hemp</name>
    <name type="synonym">Marijuana</name>
    <dbReference type="NCBI Taxonomy" id="3483"/>
    <lineage>
        <taxon>Eukaryota</taxon>
        <taxon>Viridiplantae</taxon>
        <taxon>Streptophyta</taxon>
        <taxon>Embryophyta</taxon>
        <taxon>Tracheophyta</taxon>
        <taxon>Spermatophyta</taxon>
        <taxon>Magnoliopsida</taxon>
        <taxon>eudicotyledons</taxon>
        <taxon>Gunneridae</taxon>
        <taxon>Pentapetalae</taxon>
        <taxon>rosids</taxon>
        <taxon>fabids</taxon>
        <taxon>Rosales</taxon>
        <taxon>Cannabaceae</taxon>
        <taxon>Cannabis</taxon>
    </lineage>
</organism>
<evidence type="ECO:0000313" key="5">
    <source>
        <dbReference type="Proteomes" id="UP000583929"/>
    </source>
</evidence>
<dbReference type="EMBL" id="JAATIQ010000803">
    <property type="protein sequence ID" value="KAF4347505.1"/>
    <property type="molecule type" value="Genomic_DNA"/>
</dbReference>
<evidence type="ECO:0000313" key="4">
    <source>
        <dbReference type="Proteomes" id="UP000525078"/>
    </source>
</evidence>
<feature type="domain" description="RNase H type-1" evidence="1">
    <location>
        <begin position="31"/>
        <end position="93"/>
    </location>
</feature>
<name>A0A7J6GRU2_CANSA</name>
<protein>
    <recommendedName>
        <fullName evidence="1">RNase H type-1 domain-containing protein</fullName>
    </recommendedName>
</protein>
<reference evidence="4 5" key="1">
    <citation type="journal article" date="2020" name="bioRxiv">
        <title>Sequence and annotation of 42 cannabis genomes reveals extensive copy number variation in cannabinoid synthesis and pathogen resistance genes.</title>
        <authorList>
            <person name="Mckernan K.J."/>
            <person name="Helbert Y."/>
            <person name="Kane L.T."/>
            <person name="Ebling H."/>
            <person name="Zhang L."/>
            <person name="Liu B."/>
            <person name="Eaton Z."/>
            <person name="Mclaughlin S."/>
            <person name="Kingan S."/>
            <person name="Baybayan P."/>
            <person name="Concepcion G."/>
            <person name="Jordan M."/>
            <person name="Riva A."/>
            <person name="Barbazuk W."/>
            <person name="Harkins T."/>
        </authorList>
    </citation>
    <scope>NUCLEOTIDE SEQUENCE [LARGE SCALE GENOMIC DNA]</scope>
    <source>
        <strain evidence="4 5">cv. Jamaican Lion 4</strain>
        <strain evidence="2">Father</strain>
        <strain evidence="3">Mother</strain>
        <tissue evidence="3">Leaf</tissue>
    </source>
</reference>
<sequence>MVHDNIYPNTGNVAKKVLSSLCSFRSVLIQAVVARIDLGEILWATTSSINAAPNALVVEAKAATLALSTTIESKIQFVIVEGDAQVVIRDFNGEICGN</sequence>
<comment type="caution">
    <text evidence="3">The sequence shown here is derived from an EMBL/GenBank/DDBJ whole genome shotgun (WGS) entry which is preliminary data.</text>
</comment>
<keyword evidence="5" id="KW-1185">Reference proteome</keyword>
<gene>
    <name evidence="3" type="ORF">F8388_010222</name>
    <name evidence="2" type="ORF">G4B88_029721</name>
</gene>
<dbReference type="AlphaFoldDB" id="A0A7J6GRU2"/>
<dbReference type="GO" id="GO:0003676">
    <property type="term" value="F:nucleic acid binding"/>
    <property type="evidence" value="ECO:0007669"/>
    <property type="project" value="InterPro"/>
</dbReference>
<dbReference type="InterPro" id="IPR002156">
    <property type="entry name" value="RNaseH_domain"/>
</dbReference>
<proteinExistence type="predicted"/>
<evidence type="ECO:0000259" key="1">
    <source>
        <dbReference type="Pfam" id="PF13456"/>
    </source>
</evidence>
<dbReference type="Proteomes" id="UP000583929">
    <property type="component" value="Unassembled WGS sequence"/>
</dbReference>
<dbReference type="Proteomes" id="UP000525078">
    <property type="component" value="Unassembled WGS sequence"/>
</dbReference>
<dbReference type="Pfam" id="PF13456">
    <property type="entry name" value="RVT_3"/>
    <property type="match status" value="1"/>
</dbReference>
<dbReference type="GO" id="GO:0004523">
    <property type="term" value="F:RNA-DNA hybrid ribonuclease activity"/>
    <property type="evidence" value="ECO:0007669"/>
    <property type="project" value="InterPro"/>
</dbReference>
<dbReference type="EMBL" id="JAATIP010000044">
    <property type="protein sequence ID" value="KAF4385666.1"/>
    <property type="molecule type" value="Genomic_DNA"/>
</dbReference>
<evidence type="ECO:0000313" key="3">
    <source>
        <dbReference type="EMBL" id="KAF4385666.1"/>
    </source>
</evidence>
<accession>A0A7J6GRU2</accession>
<evidence type="ECO:0000313" key="2">
    <source>
        <dbReference type="EMBL" id="KAF4347505.1"/>
    </source>
</evidence>